<dbReference type="Gene3D" id="1.20.1250.20">
    <property type="entry name" value="MFS general substrate transporter like domains"/>
    <property type="match status" value="2"/>
</dbReference>
<gene>
    <name evidence="6" type="ORF">HHI_04272</name>
</gene>
<sequence>MAETGEFSRGWPVVSAAAVGVGLGLSPLPFYTIGVMIPPMLAEFGPMGWAPGDILNALAIYTFGVFIAAPVVGILAQKFGARIIALISIVTFSLAMMALAFNTGSKPLYIFLWLVLAFAGAGTLPITFTRPVAAWFEKNRGIVLGIALIATGVSGALAKFFAQYIVSNPEWHFFNGSGWRSAYILLGLLPLTISLPLSLLSLRDLDDKPASQSRLVKLKLPILGISLLGTLGLGALVWMQVLPLIEANGLRLEYMMAIVFSLLMLLPVLAMIFLDIRKNPPERVDGIAIVLKGMSLGEALKDWRFWLLGICFMPISYAVGAVIPNIERILVAQSFDINEAVGLATLTGLAVLLGRAVGGYLIDRFWAPAVAFAFLASPAIALWLLGQPGLNPTTATIAILMIGFGAGVEYDFMAYIVSKYFGMKSYTAIYGTLYAFFAVGAGLGPSIMSDIADGRGIHFLGANTGLLPGYDWEWTLTSAAIILFISTLPILALGKYRYDREHQDKAKAPPAIAPAGAVKPSEV</sequence>
<evidence type="ECO:0000313" key="6">
    <source>
        <dbReference type="EMBL" id="KCZ95959.1"/>
    </source>
</evidence>
<dbReference type="SUPFAM" id="SSF103473">
    <property type="entry name" value="MFS general substrate transporter"/>
    <property type="match status" value="1"/>
</dbReference>
<proteinExistence type="predicted"/>
<feature type="transmembrane region" description="Helical" evidence="4">
    <location>
        <begin position="429"/>
        <end position="448"/>
    </location>
</feature>
<feature type="domain" description="Major facilitator superfamily (MFS) profile" evidence="5">
    <location>
        <begin position="15"/>
        <end position="498"/>
    </location>
</feature>
<dbReference type="PANTHER" id="PTHR11360:SF284">
    <property type="entry name" value="EG:103B4.3 PROTEIN-RELATED"/>
    <property type="match status" value="1"/>
</dbReference>
<name>A0A059FZ14_9PROT</name>
<keyword evidence="1 4" id="KW-0812">Transmembrane</keyword>
<evidence type="ECO:0000256" key="4">
    <source>
        <dbReference type="SAM" id="Phobius"/>
    </source>
</evidence>
<feature type="transmembrane region" description="Helical" evidence="4">
    <location>
        <begin position="474"/>
        <end position="493"/>
    </location>
</feature>
<evidence type="ECO:0000259" key="5">
    <source>
        <dbReference type="PROSITE" id="PS50850"/>
    </source>
</evidence>
<evidence type="ECO:0000256" key="2">
    <source>
        <dbReference type="ARBA" id="ARBA00022989"/>
    </source>
</evidence>
<accession>A0A059FZ14</accession>
<organism evidence="6 7">
    <name type="scientific">Hyphomonas hirschiana VP5</name>
    <dbReference type="NCBI Taxonomy" id="1280951"/>
    <lineage>
        <taxon>Bacteria</taxon>
        <taxon>Pseudomonadati</taxon>
        <taxon>Pseudomonadota</taxon>
        <taxon>Alphaproteobacteria</taxon>
        <taxon>Hyphomonadales</taxon>
        <taxon>Hyphomonadaceae</taxon>
        <taxon>Hyphomonas</taxon>
    </lineage>
</organism>
<dbReference type="InterPro" id="IPR036259">
    <property type="entry name" value="MFS_trans_sf"/>
</dbReference>
<dbReference type="GO" id="GO:0022857">
    <property type="term" value="F:transmembrane transporter activity"/>
    <property type="evidence" value="ECO:0007669"/>
    <property type="project" value="InterPro"/>
</dbReference>
<dbReference type="InterPro" id="IPR050327">
    <property type="entry name" value="Proton-linked_MCT"/>
</dbReference>
<dbReference type="EMBL" id="ARYI01000002">
    <property type="protein sequence ID" value="KCZ95959.1"/>
    <property type="molecule type" value="Genomic_DNA"/>
</dbReference>
<protein>
    <submittedName>
        <fullName evidence="6">Major facilitator family transporter</fullName>
    </submittedName>
</protein>
<dbReference type="OrthoDB" id="9796632at2"/>
<dbReference type="InterPro" id="IPR011701">
    <property type="entry name" value="MFS"/>
</dbReference>
<feature type="transmembrane region" description="Helical" evidence="4">
    <location>
        <begin position="305"/>
        <end position="323"/>
    </location>
</feature>
<evidence type="ECO:0000256" key="1">
    <source>
        <dbReference type="ARBA" id="ARBA00022692"/>
    </source>
</evidence>
<feature type="transmembrane region" description="Helical" evidence="4">
    <location>
        <begin position="182"/>
        <end position="202"/>
    </location>
</feature>
<dbReference type="Proteomes" id="UP000025061">
    <property type="component" value="Unassembled WGS sequence"/>
</dbReference>
<feature type="transmembrane region" description="Helical" evidence="4">
    <location>
        <begin position="397"/>
        <end position="417"/>
    </location>
</feature>
<dbReference type="AlphaFoldDB" id="A0A059FZ14"/>
<dbReference type="Pfam" id="PF07690">
    <property type="entry name" value="MFS_1"/>
    <property type="match status" value="1"/>
</dbReference>
<dbReference type="RefSeq" id="WP_011646106.1">
    <property type="nucleotide sequence ID" value="NZ_ARYI01000002.1"/>
</dbReference>
<evidence type="ECO:0000256" key="3">
    <source>
        <dbReference type="ARBA" id="ARBA00023136"/>
    </source>
</evidence>
<feature type="transmembrane region" description="Helical" evidence="4">
    <location>
        <begin position="254"/>
        <end position="274"/>
    </location>
</feature>
<feature type="transmembrane region" description="Helical" evidence="4">
    <location>
        <begin position="141"/>
        <end position="162"/>
    </location>
</feature>
<feature type="transmembrane region" description="Helical" evidence="4">
    <location>
        <begin position="108"/>
        <end position="129"/>
    </location>
</feature>
<reference evidence="6 7" key="1">
    <citation type="submission" date="2013-04" db="EMBL/GenBank/DDBJ databases">
        <title>Hyphomonas hirschiana VP5 Genome Sequencing.</title>
        <authorList>
            <person name="Lai Q."/>
            <person name="Shao Z."/>
        </authorList>
    </citation>
    <scope>NUCLEOTIDE SEQUENCE [LARGE SCALE GENOMIC DNA]</scope>
    <source>
        <strain evidence="6 7">VP5</strain>
    </source>
</reference>
<keyword evidence="2 4" id="KW-1133">Transmembrane helix</keyword>
<evidence type="ECO:0000313" key="7">
    <source>
        <dbReference type="Proteomes" id="UP000025061"/>
    </source>
</evidence>
<feature type="transmembrane region" description="Helical" evidence="4">
    <location>
        <begin position="54"/>
        <end position="76"/>
    </location>
</feature>
<feature type="transmembrane region" description="Helical" evidence="4">
    <location>
        <begin position="83"/>
        <end position="102"/>
    </location>
</feature>
<keyword evidence="3 4" id="KW-0472">Membrane</keyword>
<keyword evidence="7" id="KW-1185">Reference proteome</keyword>
<feature type="transmembrane region" description="Helical" evidence="4">
    <location>
        <begin position="222"/>
        <end position="242"/>
    </location>
</feature>
<dbReference type="PROSITE" id="PS50850">
    <property type="entry name" value="MFS"/>
    <property type="match status" value="1"/>
</dbReference>
<dbReference type="InterPro" id="IPR020846">
    <property type="entry name" value="MFS_dom"/>
</dbReference>
<feature type="transmembrane region" description="Helical" evidence="4">
    <location>
        <begin position="12"/>
        <end position="34"/>
    </location>
</feature>
<comment type="caution">
    <text evidence="6">The sequence shown here is derived from an EMBL/GenBank/DDBJ whole genome shotgun (WGS) entry which is preliminary data.</text>
</comment>
<feature type="transmembrane region" description="Helical" evidence="4">
    <location>
        <begin position="335"/>
        <end position="353"/>
    </location>
</feature>
<dbReference type="PANTHER" id="PTHR11360">
    <property type="entry name" value="MONOCARBOXYLATE TRANSPORTER"/>
    <property type="match status" value="1"/>
</dbReference>
<dbReference type="PATRIC" id="fig|1280951.3.peg.871"/>
<feature type="transmembrane region" description="Helical" evidence="4">
    <location>
        <begin position="365"/>
        <end position="385"/>
    </location>
</feature>